<organism evidence="1 2">
    <name type="scientific">Psophocarpus tetragonolobus</name>
    <name type="common">Winged bean</name>
    <name type="synonym">Dolichos tetragonolobus</name>
    <dbReference type="NCBI Taxonomy" id="3891"/>
    <lineage>
        <taxon>Eukaryota</taxon>
        <taxon>Viridiplantae</taxon>
        <taxon>Streptophyta</taxon>
        <taxon>Embryophyta</taxon>
        <taxon>Tracheophyta</taxon>
        <taxon>Spermatophyta</taxon>
        <taxon>Magnoliopsida</taxon>
        <taxon>eudicotyledons</taxon>
        <taxon>Gunneridae</taxon>
        <taxon>Pentapetalae</taxon>
        <taxon>rosids</taxon>
        <taxon>fabids</taxon>
        <taxon>Fabales</taxon>
        <taxon>Fabaceae</taxon>
        <taxon>Papilionoideae</taxon>
        <taxon>50 kb inversion clade</taxon>
        <taxon>NPAAA clade</taxon>
        <taxon>indigoferoid/millettioid clade</taxon>
        <taxon>Phaseoleae</taxon>
        <taxon>Psophocarpus</taxon>
    </lineage>
</organism>
<dbReference type="Proteomes" id="UP001386955">
    <property type="component" value="Unassembled WGS sequence"/>
</dbReference>
<evidence type="ECO:0000313" key="1">
    <source>
        <dbReference type="EMBL" id="KAK7405537.1"/>
    </source>
</evidence>
<sequence length="83" mass="8934">MEIPEIIKSLSLSLQDMKIVGMKVESRNSVPNISAGNDDEERLILYSIIPIENAPCLGYGRAIDSVTSITTTSDMVGLSFASS</sequence>
<proteinExistence type="predicted"/>
<dbReference type="AlphaFoldDB" id="A0AAN9T2K7"/>
<keyword evidence="2" id="KW-1185">Reference proteome</keyword>
<accession>A0AAN9T2K7</accession>
<reference evidence="1 2" key="1">
    <citation type="submission" date="2024-01" db="EMBL/GenBank/DDBJ databases">
        <title>The genomes of 5 underutilized Papilionoideae crops provide insights into root nodulation and disease resistanc.</title>
        <authorList>
            <person name="Jiang F."/>
        </authorList>
    </citation>
    <scope>NUCLEOTIDE SEQUENCE [LARGE SCALE GENOMIC DNA]</scope>
    <source>
        <strain evidence="1">DUOXIRENSHENG_FW03</strain>
        <tissue evidence="1">Leaves</tissue>
    </source>
</reference>
<gene>
    <name evidence="1" type="ORF">VNO78_06929</name>
</gene>
<evidence type="ECO:0000313" key="2">
    <source>
        <dbReference type="Proteomes" id="UP001386955"/>
    </source>
</evidence>
<protein>
    <submittedName>
        <fullName evidence="1">Uncharacterized protein</fullName>
    </submittedName>
</protein>
<name>A0AAN9T2K7_PSOTE</name>
<dbReference type="EMBL" id="JAYMYS010000002">
    <property type="protein sequence ID" value="KAK7405537.1"/>
    <property type="molecule type" value="Genomic_DNA"/>
</dbReference>
<comment type="caution">
    <text evidence="1">The sequence shown here is derived from an EMBL/GenBank/DDBJ whole genome shotgun (WGS) entry which is preliminary data.</text>
</comment>